<keyword evidence="9" id="KW-1185">Reference proteome</keyword>
<dbReference type="InterPro" id="IPR002401">
    <property type="entry name" value="Cyt_P450_E_grp-I"/>
</dbReference>
<dbReference type="InterPro" id="IPR036396">
    <property type="entry name" value="Cyt_P450_sf"/>
</dbReference>
<dbReference type="Pfam" id="PF00067">
    <property type="entry name" value="p450"/>
    <property type="match status" value="1"/>
</dbReference>
<reference evidence="9" key="1">
    <citation type="journal article" date="2019" name="Int. J. Syst. Evol. Microbiol.">
        <title>The Global Catalogue of Microorganisms (GCM) 10K type strain sequencing project: providing services to taxonomists for standard genome sequencing and annotation.</title>
        <authorList>
            <consortium name="The Broad Institute Genomics Platform"/>
            <consortium name="The Broad Institute Genome Sequencing Center for Infectious Disease"/>
            <person name="Wu L."/>
            <person name="Ma J."/>
        </authorList>
    </citation>
    <scope>NUCLEOTIDE SEQUENCE [LARGE SCALE GENOMIC DNA]</scope>
    <source>
        <strain evidence="9">CGMCC 1.15474</strain>
    </source>
</reference>
<keyword evidence="3 7" id="KW-0479">Metal-binding</keyword>
<evidence type="ECO:0000313" key="9">
    <source>
        <dbReference type="Proteomes" id="UP001597318"/>
    </source>
</evidence>
<dbReference type="PRINTS" id="PR00385">
    <property type="entry name" value="P450"/>
</dbReference>
<dbReference type="Proteomes" id="UP001597318">
    <property type="component" value="Unassembled WGS sequence"/>
</dbReference>
<evidence type="ECO:0000256" key="3">
    <source>
        <dbReference type="ARBA" id="ARBA00022723"/>
    </source>
</evidence>
<evidence type="ECO:0000256" key="2">
    <source>
        <dbReference type="ARBA" id="ARBA00022617"/>
    </source>
</evidence>
<dbReference type="InterPro" id="IPR017972">
    <property type="entry name" value="Cyt_P450_CS"/>
</dbReference>
<dbReference type="RefSeq" id="WP_247339556.1">
    <property type="nucleotide sequence ID" value="NZ_CP095550.1"/>
</dbReference>
<organism evidence="8 9">
    <name type="scientific">Metabacillus endolithicus</name>
    <dbReference type="NCBI Taxonomy" id="1535204"/>
    <lineage>
        <taxon>Bacteria</taxon>
        <taxon>Bacillati</taxon>
        <taxon>Bacillota</taxon>
        <taxon>Bacilli</taxon>
        <taxon>Bacillales</taxon>
        <taxon>Bacillaceae</taxon>
        <taxon>Metabacillus</taxon>
    </lineage>
</organism>
<dbReference type="InterPro" id="IPR001128">
    <property type="entry name" value="Cyt_P450"/>
</dbReference>
<dbReference type="InterPro" id="IPR050196">
    <property type="entry name" value="Cytochrome_P450_Monoox"/>
</dbReference>
<dbReference type="SUPFAM" id="SSF48264">
    <property type="entry name" value="Cytochrome P450"/>
    <property type="match status" value="1"/>
</dbReference>
<evidence type="ECO:0000256" key="4">
    <source>
        <dbReference type="ARBA" id="ARBA00023002"/>
    </source>
</evidence>
<keyword evidence="5 7" id="KW-0408">Iron</keyword>
<keyword evidence="4 7" id="KW-0560">Oxidoreductase</keyword>
<dbReference type="PANTHER" id="PTHR24291">
    <property type="entry name" value="CYTOCHROME P450 FAMILY 4"/>
    <property type="match status" value="1"/>
</dbReference>
<protein>
    <submittedName>
        <fullName evidence="8">Cytochrome P450</fullName>
    </submittedName>
</protein>
<sequence length="440" mass="51258">MSRVKDVTTPRLQNFLEFQKDPLFFFLNMLDKGDIVSLRTGFKPSFIVNSPEFVKEILVTKDSYFRKGRTTKVLRRTIGDGLLTTEKEEHRRQKNYYQPIFYKERLNHYAMTMVEETKKLVETLQHRKNCNLSDEMMQLTLVIISKVMFATDLEKNKEMLAEAVSETIEQTAHTLLSPVILPLNVPTKRHKIHKKAISKLENMIYEIIKQAKENPENYQMTMVGMMLDTTLATGERISDEEIRNQMMTMLLAGHETSANLLTWIFYVLSQNPEVERKFHEEIDAISLLEESPFEVYSKLAYTQQMMKEALRLFPPAWLIYREADKDVELLGETFKEGSTFMICSYAIHRNHEMFPNPEEFQPNRFASGSNENIPPFAYFPFGGGSRSCIGYKFAVMETVLILAIIGRKYKFRHIEGEQAIPDPLVSLRIKDGLRMEIIER</sequence>
<evidence type="ECO:0000256" key="6">
    <source>
        <dbReference type="ARBA" id="ARBA00023033"/>
    </source>
</evidence>
<name>A0ABW5C5F9_9BACI</name>
<dbReference type="PRINTS" id="PR00463">
    <property type="entry name" value="EP450I"/>
</dbReference>
<evidence type="ECO:0000256" key="7">
    <source>
        <dbReference type="RuleBase" id="RU000461"/>
    </source>
</evidence>
<evidence type="ECO:0000256" key="5">
    <source>
        <dbReference type="ARBA" id="ARBA00023004"/>
    </source>
</evidence>
<evidence type="ECO:0000313" key="8">
    <source>
        <dbReference type="EMBL" id="MFD2217100.1"/>
    </source>
</evidence>
<proteinExistence type="inferred from homology"/>
<dbReference type="EMBL" id="JBHUIK010000013">
    <property type="protein sequence ID" value="MFD2217100.1"/>
    <property type="molecule type" value="Genomic_DNA"/>
</dbReference>
<gene>
    <name evidence="8" type="ORF">ACFSKK_25955</name>
</gene>
<accession>A0ABW5C5F9</accession>
<comment type="caution">
    <text evidence="8">The sequence shown here is derived from an EMBL/GenBank/DDBJ whole genome shotgun (WGS) entry which is preliminary data.</text>
</comment>
<dbReference type="Gene3D" id="1.10.630.10">
    <property type="entry name" value="Cytochrome P450"/>
    <property type="match status" value="1"/>
</dbReference>
<dbReference type="PROSITE" id="PS00086">
    <property type="entry name" value="CYTOCHROME_P450"/>
    <property type="match status" value="1"/>
</dbReference>
<keyword evidence="6 7" id="KW-0503">Monooxygenase</keyword>
<comment type="similarity">
    <text evidence="1 7">Belongs to the cytochrome P450 family.</text>
</comment>
<keyword evidence="2 7" id="KW-0349">Heme</keyword>
<evidence type="ECO:0000256" key="1">
    <source>
        <dbReference type="ARBA" id="ARBA00010617"/>
    </source>
</evidence>
<dbReference type="PANTHER" id="PTHR24291:SF50">
    <property type="entry name" value="BIFUNCTIONAL ALBAFLAVENONE MONOOXYGENASE_TERPENE SYNTHASE"/>
    <property type="match status" value="1"/>
</dbReference>